<feature type="signal peptide" evidence="1">
    <location>
        <begin position="1"/>
        <end position="29"/>
    </location>
</feature>
<dbReference type="EMBL" id="QGGY01000007">
    <property type="protein sequence ID" value="PWJ75009.1"/>
    <property type="molecule type" value="Genomic_DNA"/>
</dbReference>
<evidence type="ECO:0000313" key="2">
    <source>
        <dbReference type="EMBL" id="PWJ75009.1"/>
    </source>
</evidence>
<feature type="chain" id="PRO_5044497048" evidence="1">
    <location>
        <begin position="30"/>
        <end position="492"/>
    </location>
</feature>
<dbReference type="Pfam" id="PF19499">
    <property type="entry name" value="DUF6034"/>
    <property type="match status" value="2"/>
</dbReference>
<dbReference type="InterPro" id="IPR046098">
    <property type="entry name" value="DUF6034"/>
</dbReference>
<dbReference type="AlphaFoldDB" id="A0AB73T3I5"/>
<dbReference type="Proteomes" id="UP000245412">
    <property type="component" value="Unassembled WGS sequence"/>
</dbReference>
<proteinExistence type="predicted"/>
<organism evidence="2 3">
    <name type="scientific">Murimonas intestini</name>
    <dbReference type="NCBI Taxonomy" id="1337051"/>
    <lineage>
        <taxon>Bacteria</taxon>
        <taxon>Bacillati</taxon>
        <taxon>Bacillota</taxon>
        <taxon>Clostridia</taxon>
        <taxon>Lachnospirales</taxon>
        <taxon>Lachnospiraceae</taxon>
        <taxon>Murimonas</taxon>
    </lineage>
</organism>
<sequence length="492" mass="54786">MKKIWGIKQRLRQISSASLIICLVTAVFAGCQETPEVEIVKQKKSAGEAETLPEDSNLTIAEQVQAPDTYTASFKDGTGQIQVRADARVVVPDAEGFRLKKVETRDFTQEDLDKVREVLTGNAQLWNKVYKENDPARGYTKSEIEEMIVELEKAEAGGGAYKSFGTEDMPYEESLDELRAMYEAAPETCETELLDGKLATAAEAGGGGAQAGGISATATVDGKDYGIFLDNHRTEDWKWIQLQVIRMDLSSNYMPVYGESLIDELKMGLKISVEDIEKQSDEIVTKLGFTEMQRAGGEYFTVGVEIQPGEAAPVGEVGYGVHYTRVTEGIPVTYTSADGGTSEHDEGQADYSPAWPYEGLYLIYDDGGLASFYWGDPYKLEDISEEYVFLLPFSEIEKIFEEMMTAKYAFLPEGDSHTEFEIKEVRLGYMRIKEKNNSDVGTLVPVWDFFGSRVMIRQTEAGEIRDVADGPYNSWFTINAMDGTVIDRDFGY</sequence>
<accession>A0AB73T3I5</accession>
<gene>
    <name evidence="2" type="ORF">C7383_10714</name>
</gene>
<dbReference type="RefSeq" id="WP_109626707.1">
    <property type="nucleotide sequence ID" value="NZ_JANKBI010000007.1"/>
</dbReference>
<reference evidence="2 3" key="1">
    <citation type="submission" date="2018-05" db="EMBL/GenBank/DDBJ databases">
        <authorList>
            <person name="Goeker M."/>
            <person name="Huntemann M."/>
            <person name="Clum A."/>
            <person name="Pillay M."/>
            <person name="Palaniappan K."/>
            <person name="Varghese N."/>
            <person name="Mikhailova N."/>
            <person name="Stamatis D."/>
            <person name="Reddy T."/>
            <person name="Daum C."/>
            <person name="Shapiro N."/>
            <person name="Ivanova N."/>
            <person name="Kyrpides N."/>
            <person name="Woyke T."/>
        </authorList>
    </citation>
    <scope>NUCLEOTIDE SEQUENCE [LARGE SCALE GENOMIC DNA]</scope>
    <source>
        <strain evidence="2 3">DSM 26524</strain>
    </source>
</reference>
<evidence type="ECO:0000313" key="3">
    <source>
        <dbReference type="Proteomes" id="UP000245412"/>
    </source>
</evidence>
<protein>
    <submittedName>
        <fullName evidence="2">Uncharacterized protein</fullName>
    </submittedName>
</protein>
<comment type="caution">
    <text evidence="2">The sequence shown here is derived from an EMBL/GenBank/DDBJ whole genome shotgun (WGS) entry which is preliminary data.</text>
</comment>
<evidence type="ECO:0000256" key="1">
    <source>
        <dbReference type="SAM" id="SignalP"/>
    </source>
</evidence>
<keyword evidence="3" id="KW-1185">Reference proteome</keyword>
<keyword evidence="1" id="KW-0732">Signal</keyword>
<dbReference type="PROSITE" id="PS51257">
    <property type="entry name" value="PROKAR_LIPOPROTEIN"/>
    <property type="match status" value="1"/>
</dbReference>
<name>A0AB73T3I5_9FIRM</name>